<keyword evidence="3" id="KW-1185">Reference proteome</keyword>
<evidence type="ECO:0000256" key="1">
    <source>
        <dbReference type="SAM" id="Coils"/>
    </source>
</evidence>
<comment type="caution">
    <text evidence="2">The sequence shown here is derived from an EMBL/GenBank/DDBJ whole genome shotgun (WGS) entry which is preliminary data.</text>
</comment>
<protein>
    <submittedName>
        <fullName evidence="2">Uncharacterized protein</fullName>
    </submittedName>
</protein>
<evidence type="ECO:0000313" key="2">
    <source>
        <dbReference type="EMBL" id="GAA3678722.1"/>
    </source>
</evidence>
<dbReference type="EMBL" id="BAABBE010000034">
    <property type="protein sequence ID" value="GAA3678722.1"/>
    <property type="molecule type" value="Genomic_DNA"/>
</dbReference>
<feature type="coiled-coil region" evidence="1">
    <location>
        <begin position="111"/>
        <end position="154"/>
    </location>
</feature>
<proteinExistence type="predicted"/>
<dbReference type="Proteomes" id="UP001500711">
    <property type="component" value="Unassembled WGS sequence"/>
</dbReference>
<reference evidence="3" key="1">
    <citation type="journal article" date="2019" name="Int. J. Syst. Evol. Microbiol.">
        <title>The Global Catalogue of Microorganisms (GCM) 10K type strain sequencing project: providing services to taxonomists for standard genome sequencing and annotation.</title>
        <authorList>
            <consortium name="The Broad Institute Genomics Platform"/>
            <consortium name="The Broad Institute Genome Sequencing Center for Infectious Disease"/>
            <person name="Wu L."/>
            <person name="Ma J."/>
        </authorList>
    </citation>
    <scope>NUCLEOTIDE SEQUENCE [LARGE SCALE GENOMIC DNA]</scope>
    <source>
        <strain evidence="3">JCM 17494</strain>
    </source>
</reference>
<organism evidence="2 3">
    <name type="scientific">Lentzea roselyniae</name>
    <dbReference type="NCBI Taxonomy" id="531940"/>
    <lineage>
        <taxon>Bacteria</taxon>
        <taxon>Bacillati</taxon>
        <taxon>Actinomycetota</taxon>
        <taxon>Actinomycetes</taxon>
        <taxon>Pseudonocardiales</taxon>
        <taxon>Pseudonocardiaceae</taxon>
        <taxon>Lentzea</taxon>
    </lineage>
</organism>
<keyword evidence="1" id="KW-0175">Coiled coil</keyword>
<gene>
    <name evidence="2" type="ORF">GCM10022267_76850</name>
</gene>
<evidence type="ECO:0000313" key="3">
    <source>
        <dbReference type="Proteomes" id="UP001500711"/>
    </source>
</evidence>
<sequence length="346" mass="39534">MVHTVEHGGFLWKPLPGATSTAEEFQRSRSLMIQLHEESLWNPWVMEDQADDYAEAVDIFDQWTRAEPGHRYLTKDEFDAMRTKSDAEFKQRLAEKEAQRLARIPDFDGRRENARLALLECEAQLREREDRTWRVGSQEENSALEAKCERLRGEVGDPEAVVDKAGRLPAERREIHRIMFKIWREDEVRRLRSLVSEQAALLSKAPPKSAEKSKIRGELAASERELEKLLAIPPLVAQDMCSECARPASQHGYAWQSGVRETAPCPAWPDWAARLKKARDILMRAADARKESLAPPKPTPLAIIPSGLPIAEVITKLTELQVRYPDAVVRRGAANRWELWPPKPEK</sequence>
<name>A0ABP7C483_9PSEU</name>
<accession>A0ABP7C483</accession>